<dbReference type="Proteomes" id="UP000887576">
    <property type="component" value="Unplaced"/>
</dbReference>
<proteinExistence type="predicted"/>
<reference evidence="2" key="1">
    <citation type="submission" date="2022-11" db="UniProtKB">
        <authorList>
            <consortium name="WormBaseParasite"/>
        </authorList>
    </citation>
    <scope>IDENTIFICATION</scope>
</reference>
<evidence type="ECO:0000313" key="1">
    <source>
        <dbReference type="Proteomes" id="UP000887576"/>
    </source>
</evidence>
<protein>
    <submittedName>
        <fullName evidence="2">Uncharacterized protein</fullName>
    </submittedName>
</protein>
<organism evidence="1 2">
    <name type="scientific">Panagrolaimus sp. JU765</name>
    <dbReference type="NCBI Taxonomy" id="591449"/>
    <lineage>
        <taxon>Eukaryota</taxon>
        <taxon>Metazoa</taxon>
        <taxon>Ecdysozoa</taxon>
        <taxon>Nematoda</taxon>
        <taxon>Chromadorea</taxon>
        <taxon>Rhabditida</taxon>
        <taxon>Tylenchina</taxon>
        <taxon>Panagrolaimomorpha</taxon>
        <taxon>Panagrolaimoidea</taxon>
        <taxon>Panagrolaimidae</taxon>
        <taxon>Panagrolaimus</taxon>
    </lineage>
</organism>
<evidence type="ECO:0000313" key="2">
    <source>
        <dbReference type="WBParaSite" id="JU765_v2.g4285.t1"/>
    </source>
</evidence>
<name>A0AC34R8C8_9BILA</name>
<sequence>MVNNMVLVLKNKVKNGSYFFDILGFYNPGRRQASSVLRSSAAIAINDPRQGLDHIRLRHPEMLTEVSKTPQLTAEMARLAVTIGKTTRSVTEQRKYKKLLKAMGEKLFKIVQPRKSSNFTKP</sequence>
<accession>A0AC34R8C8</accession>
<dbReference type="WBParaSite" id="JU765_v2.g4285.t1">
    <property type="protein sequence ID" value="JU765_v2.g4285.t1"/>
    <property type="gene ID" value="JU765_v2.g4285"/>
</dbReference>